<dbReference type="SMART" id="SM00422">
    <property type="entry name" value="HTH_MERR"/>
    <property type="match status" value="1"/>
</dbReference>
<proteinExistence type="predicted"/>
<dbReference type="GO" id="GO:0003677">
    <property type="term" value="F:DNA binding"/>
    <property type="evidence" value="ECO:0007669"/>
    <property type="project" value="UniProtKB-KW"/>
</dbReference>
<evidence type="ECO:0000313" key="10">
    <source>
        <dbReference type="Proteomes" id="UP000589620"/>
    </source>
</evidence>
<protein>
    <submittedName>
        <fullName evidence="9">MerR family redox-sensitive transcriptional activator SoxR</fullName>
    </submittedName>
</protein>
<dbReference type="AlphaFoldDB" id="A0A852T535"/>
<dbReference type="RefSeq" id="WP_179457538.1">
    <property type="nucleotide sequence ID" value="NZ_BAAAPX010000001.1"/>
</dbReference>
<dbReference type="GO" id="GO:0006979">
    <property type="term" value="P:response to oxidative stress"/>
    <property type="evidence" value="ECO:0007669"/>
    <property type="project" value="InterPro"/>
</dbReference>
<sequence length="158" mass="17908">MVEIKRPSPTDLLTIGEVVRRTGVAASALHFYERKGLIHTQRTEGGTRLYPRHVERRIAIIQVAKRLGIPLSEVAEQFQALPTDRMPSLRDWNRLNEHWRAKLTARQRELERLQSEMSQCIGCGCVSLSVCLVMNPGDVLGQDGQGARRLQPIEDERA</sequence>
<evidence type="ECO:0000256" key="7">
    <source>
        <dbReference type="ARBA" id="ARBA00023163"/>
    </source>
</evidence>
<gene>
    <name evidence="9" type="ORF">BJ963_003223</name>
</gene>
<feature type="domain" description="HTH merR-type" evidence="8">
    <location>
        <begin position="12"/>
        <end position="80"/>
    </location>
</feature>
<dbReference type="NCBIfam" id="TIGR01950">
    <property type="entry name" value="SoxR"/>
    <property type="match status" value="1"/>
</dbReference>
<keyword evidence="2" id="KW-0479">Metal-binding</keyword>
<evidence type="ECO:0000313" key="9">
    <source>
        <dbReference type="EMBL" id="NYD75704.1"/>
    </source>
</evidence>
<dbReference type="GO" id="GO:0046872">
    <property type="term" value="F:metal ion binding"/>
    <property type="evidence" value="ECO:0007669"/>
    <property type="project" value="UniProtKB-KW"/>
</dbReference>
<dbReference type="InterPro" id="IPR015358">
    <property type="entry name" value="Tscrpt_reg_MerR_DNA-bd"/>
</dbReference>
<comment type="caution">
    <text evidence="9">The sequence shown here is derived from an EMBL/GenBank/DDBJ whole genome shotgun (WGS) entry which is preliminary data.</text>
</comment>
<dbReference type="PANTHER" id="PTHR30204">
    <property type="entry name" value="REDOX-CYCLING DRUG-SENSING TRANSCRIPTIONAL ACTIVATOR SOXR"/>
    <property type="match status" value="1"/>
</dbReference>
<dbReference type="Gene3D" id="1.10.1660.10">
    <property type="match status" value="1"/>
</dbReference>
<keyword evidence="6" id="KW-0238">DNA-binding</keyword>
<keyword evidence="4" id="KW-0411">Iron-sulfur</keyword>
<organism evidence="9 10">
    <name type="scientific">Leifsonia soli</name>
    <dbReference type="NCBI Taxonomy" id="582665"/>
    <lineage>
        <taxon>Bacteria</taxon>
        <taxon>Bacillati</taxon>
        <taxon>Actinomycetota</taxon>
        <taxon>Actinomycetes</taxon>
        <taxon>Micrococcales</taxon>
        <taxon>Microbacteriaceae</taxon>
        <taxon>Leifsonia</taxon>
    </lineage>
</organism>
<keyword evidence="1" id="KW-0001">2Fe-2S</keyword>
<accession>A0A852T535</accession>
<evidence type="ECO:0000256" key="2">
    <source>
        <dbReference type="ARBA" id="ARBA00022723"/>
    </source>
</evidence>
<dbReference type="InterPro" id="IPR047057">
    <property type="entry name" value="MerR_fam"/>
</dbReference>
<evidence type="ECO:0000256" key="3">
    <source>
        <dbReference type="ARBA" id="ARBA00023004"/>
    </source>
</evidence>
<dbReference type="PRINTS" id="PR00040">
    <property type="entry name" value="HTHMERR"/>
</dbReference>
<evidence type="ECO:0000256" key="6">
    <source>
        <dbReference type="ARBA" id="ARBA00023125"/>
    </source>
</evidence>
<dbReference type="PROSITE" id="PS50937">
    <property type="entry name" value="HTH_MERR_2"/>
    <property type="match status" value="1"/>
</dbReference>
<dbReference type="Proteomes" id="UP000589620">
    <property type="component" value="Unassembled WGS sequence"/>
</dbReference>
<evidence type="ECO:0000256" key="1">
    <source>
        <dbReference type="ARBA" id="ARBA00022714"/>
    </source>
</evidence>
<reference evidence="9 10" key="1">
    <citation type="submission" date="2020-07" db="EMBL/GenBank/DDBJ databases">
        <title>Sequencing the genomes of 1000 actinobacteria strains.</title>
        <authorList>
            <person name="Klenk H.-P."/>
        </authorList>
    </citation>
    <scope>NUCLEOTIDE SEQUENCE [LARGE SCALE GENOMIC DNA]</scope>
    <source>
        <strain evidence="9 10">DSM 23871</strain>
    </source>
</reference>
<keyword evidence="5" id="KW-0805">Transcription regulation</keyword>
<keyword evidence="3" id="KW-0408">Iron</keyword>
<dbReference type="InterPro" id="IPR010211">
    <property type="entry name" value="Redox-sen_tscrpt-act_SoxR"/>
</dbReference>
<name>A0A852T535_9MICO</name>
<dbReference type="PANTHER" id="PTHR30204:SF0">
    <property type="entry name" value="REDOX-SENSITIVE TRANSCRIPTIONAL ACTIVATOR SOXR"/>
    <property type="match status" value="1"/>
</dbReference>
<dbReference type="EMBL" id="JACCBJ010000001">
    <property type="protein sequence ID" value="NYD75704.1"/>
    <property type="molecule type" value="Genomic_DNA"/>
</dbReference>
<evidence type="ECO:0000256" key="5">
    <source>
        <dbReference type="ARBA" id="ARBA00023015"/>
    </source>
</evidence>
<dbReference type="Pfam" id="PF09278">
    <property type="entry name" value="MerR-DNA-bind"/>
    <property type="match status" value="1"/>
</dbReference>
<dbReference type="InterPro" id="IPR000551">
    <property type="entry name" value="MerR-type_HTH_dom"/>
</dbReference>
<dbReference type="Pfam" id="PF00376">
    <property type="entry name" value="MerR"/>
    <property type="match status" value="1"/>
</dbReference>
<keyword evidence="10" id="KW-1185">Reference proteome</keyword>
<evidence type="ECO:0000256" key="4">
    <source>
        <dbReference type="ARBA" id="ARBA00023014"/>
    </source>
</evidence>
<dbReference type="InterPro" id="IPR009061">
    <property type="entry name" value="DNA-bd_dom_put_sf"/>
</dbReference>
<dbReference type="SUPFAM" id="SSF46955">
    <property type="entry name" value="Putative DNA-binding domain"/>
    <property type="match status" value="1"/>
</dbReference>
<dbReference type="GO" id="GO:0003700">
    <property type="term" value="F:DNA-binding transcription factor activity"/>
    <property type="evidence" value="ECO:0007669"/>
    <property type="project" value="InterPro"/>
</dbReference>
<dbReference type="GO" id="GO:0051537">
    <property type="term" value="F:2 iron, 2 sulfur cluster binding"/>
    <property type="evidence" value="ECO:0007669"/>
    <property type="project" value="UniProtKB-KW"/>
</dbReference>
<evidence type="ECO:0000259" key="8">
    <source>
        <dbReference type="PROSITE" id="PS50937"/>
    </source>
</evidence>
<keyword evidence="7" id="KW-0804">Transcription</keyword>